<reference evidence="6" key="1">
    <citation type="submission" date="2005-08" db="EMBL/GenBank/DDBJ databases">
        <title>Complete sequence of Dechloromonas aromatica RCB.</title>
        <authorList>
            <person name="Salinero K.K."/>
            <person name="Copeland A."/>
            <person name="Lucas S."/>
            <person name="Lapidus A."/>
            <person name="Barry K."/>
            <person name="Detter J.C."/>
            <person name="Glavina T."/>
            <person name="Hammon N."/>
            <person name="Israni S."/>
            <person name="Pitluck S."/>
            <person name="Di Bartolo G."/>
            <person name="Trong S."/>
            <person name="Schmutz J."/>
            <person name="Larimer F."/>
            <person name="Land M."/>
            <person name="Ivanova N."/>
            <person name="Richardson P."/>
        </authorList>
    </citation>
    <scope>NUCLEOTIDE SEQUENCE</scope>
    <source>
        <strain evidence="6">RCB</strain>
    </source>
</reference>
<dbReference type="AlphaFoldDB" id="Q47FA3"/>
<dbReference type="CDD" id="cd01285">
    <property type="entry name" value="nucleoside_deaminase"/>
    <property type="match status" value="1"/>
</dbReference>
<sequence>MNPDDQFLARAIELARQGSESGEGGPFGAVIVRDGRIIAEGWNRVVASHDPTAHAEIGAIRTACAGQDHFHLHGCTLYASSEPCPMCLSAAYWARIERIVFANSRAEAAAIGFCDDELYSELNRHFSARSIVMEHHPMPGALEPLESWAANPGRIPY</sequence>
<name>Q47FA3_DECAR</name>
<dbReference type="PANTHER" id="PTHR11079:SF161">
    <property type="entry name" value="CMP_DCMP-TYPE DEAMINASE DOMAIN-CONTAINING PROTEIN"/>
    <property type="match status" value="1"/>
</dbReference>
<gene>
    <name evidence="6" type="ordered locus">Daro_1731</name>
</gene>
<dbReference type="InterPro" id="IPR002125">
    <property type="entry name" value="CMP_dCMP_dom"/>
</dbReference>
<keyword evidence="4" id="KW-0862">Zinc</keyword>
<dbReference type="FunFam" id="3.40.140.10:FF:000011">
    <property type="entry name" value="tRNA-specific adenosine deaminase"/>
    <property type="match status" value="1"/>
</dbReference>
<evidence type="ECO:0000313" key="6">
    <source>
        <dbReference type="EMBL" id="AAZ46478.1"/>
    </source>
</evidence>
<dbReference type="PROSITE" id="PS51747">
    <property type="entry name" value="CYT_DCMP_DEAMINASES_2"/>
    <property type="match status" value="1"/>
</dbReference>
<protein>
    <submittedName>
        <fullName evidence="6">Cytidine/deoxycytidylate deaminase, zinc-binding region</fullName>
    </submittedName>
</protein>
<keyword evidence="3" id="KW-0378">Hydrolase</keyword>
<proteinExistence type="inferred from homology"/>
<dbReference type="GO" id="GO:0046872">
    <property type="term" value="F:metal ion binding"/>
    <property type="evidence" value="ECO:0007669"/>
    <property type="project" value="UniProtKB-KW"/>
</dbReference>
<dbReference type="KEGG" id="dar:Daro_1731"/>
<dbReference type="eggNOG" id="COG0590">
    <property type="taxonomic scope" value="Bacteria"/>
</dbReference>
<feature type="domain" description="CMP/dCMP-type deaminase" evidence="5">
    <location>
        <begin position="2"/>
        <end position="116"/>
    </location>
</feature>
<comment type="similarity">
    <text evidence="1">Belongs to the cytidine and deoxycytidylate deaminase family.</text>
</comment>
<evidence type="ECO:0000259" key="5">
    <source>
        <dbReference type="PROSITE" id="PS51747"/>
    </source>
</evidence>
<dbReference type="InterPro" id="IPR016193">
    <property type="entry name" value="Cytidine_deaminase-like"/>
</dbReference>
<dbReference type="HOGENOM" id="CLU_025810_5_2_4"/>
<dbReference type="GO" id="GO:0047974">
    <property type="term" value="F:guanosine deaminase activity"/>
    <property type="evidence" value="ECO:0007669"/>
    <property type="project" value="TreeGrafter"/>
</dbReference>
<evidence type="ECO:0000256" key="1">
    <source>
        <dbReference type="ARBA" id="ARBA00006576"/>
    </source>
</evidence>
<dbReference type="SUPFAM" id="SSF53927">
    <property type="entry name" value="Cytidine deaminase-like"/>
    <property type="match status" value="1"/>
</dbReference>
<dbReference type="EMBL" id="CP000089">
    <property type="protein sequence ID" value="AAZ46478.1"/>
    <property type="molecule type" value="Genomic_DNA"/>
</dbReference>
<evidence type="ECO:0000256" key="3">
    <source>
        <dbReference type="ARBA" id="ARBA00022801"/>
    </source>
</evidence>
<evidence type="ECO:0000256" key="4">
    <source>
        <dbReference type="ARBA" id="ARBA00022833"/>
    </source>
</evidence>
<dbReference type="PANTHER" id="PTHR11079">
    <property type="entry name" value="CYTOSINE DEAMINASE FAMILY MEMBER"/>
    <property type="match status" value="1"/>
</dbReference>
<organism evidence="6">
    <name type="scientific">Dechloromonas aromatica (strain RCB)</name>
    <dbReference type="NCBI Taxonomy" id="159087"/>
    <lineage>
        <taxon>Bacteria</taxon>
        <taxon>Pseudomonadati</taxon>
        <taxon>Pseudomonadota</taxon>
        <taxon>Betaproteobacteria</taxon>
        <taxon>Rhodocyclales</taxon>
        <taxon>Azonexaceae</taxon>
        <taxon>Dechloromonas</taxon>
    </lineage>
</organism>
<evidence type="ECO:0000256" key="2">
    <source>
        <dbReference type="ARBA" id="ARBA00022723"/>
    </source>
</evidence>
<keyword evidence="2" id="KW-0479">Metal-binding</keyword>
<dbReference type="GO" id="GO:0006152">
    <property type="term" value="P:purine nucleoside catabolic process"/>
    <property type="evidence" value="ECO:0007669"/>
    <property type="project" value="TreeGrafter"/>
</dbReference>
<dbReference type="OrthoDB" id="9802676at2"/>
<dbReference type="STRING" id="159087.Daro_1731"/>
<dbReference type="Gene3D" id="3.40.140.10">
    <property type="entry name" value="Cytidine Deaminase, domain 2"/>
    <property type="match status" value="1"/>
</dbReference>
<dbReference type="Pfam" id="PF00383">
    <property type="entry name" value="dCMP_cyt_deam_1"/>
    <property type="match status" value="1"/>
</dbReference>
<accession>Q47FA3</accession>